<name>A0ACC1SIE2_9APHY</name>
<proteinExistence type="predicted"/>
<comment type="caution">
    <text evidence="1">The sequence shown here is derived from an EMBL/GenBank/DDBJ whole genome shotgun (WGS) entry which is preliminary data.</text>
</comment>
<keyword evidence="2" id="KW-1185">Reference proteome</keyword>
<dbReference type="Proteomes" id="UP001148662">
    <property type="component" value="Unassembled WGS sequence"/>
</dbReference>
<protein>
    <submittedName>
        <fullName evidence="1">Uncharacterized protein</fullName>
    </submittedName>
</protein>
<reference evidence="1" key="1">
    <citation type="submission" date="2022-07" db="EMBL/GenBank/DDBJ databases">
        <title>Genome Sequence of Phlebia brevispora.</title>
        <authorList>
            <person name="Buettner E."/>
        </authorList>
    </citation>
    <scope>NUCLEOTIDE SEQUENCE</scope>
    <source>
        <strain evidence="1">MPL23</strain>
    </source>
</reference>
<organism evidence="1 2">
    <name type="scientific">Phlebia brevispora</name>
    <dbReference type="NCBI Taxonomy" id="194682"/>
    <lineage>
        <taxon>Eukaryota</taxon>
        <taxon>Fungi</taxon>
        <taxon>Dikarya</taxon>
        <taxon>Basidiomycota</taxon>
        <taxon>Agaricomycotina</taxon>
        <taxon>Agaricomycetes</taxon>
        <taxon>Polyporales</taxon>
        <taxon>Meruliaceae</taxon>
        <taxon>Phlebia</taxon>
    </lineage>
</organism>
<sequence length="446" mass="47189">MVQKALLSLLVLAVYSAYAAEIRHVRSSRAPSSSPVELPAAPFVVSLTDKVPRSSAKKQALRELRGRASSSQTATIAGSDDDEEYLTSITVGGHNFTAIVDTGSSDTWLAQVGFSCFSLDSTPIPAADCFFGSAGFDPSTSKSFVSFPDTNFNISYGDGEFLTGAVGFDTVTIGGLTVTHQEIGLVTHAAWEGDTVSSGLIGLAYPGLTSVYNGSNPDLDGANNSLLYNPFFFSAVQEKAVKEPFFSVALNRGSFAEETNSTLDPNLGFLAFGGIAPVEVTKTSVTVPVQGFETTSGTSGFFFYAVDVDSWVFPGSNKRHTAGSVILDTGTTLNYVPTQIAAEFNSKFKPPATFDEDEDTYFVDCDATAPAFSATIGGVEFTVDPKDQILPFLDDTGNVVCISGTQDGGPAEADNIFILGDTFLHNVVATFNIAENNITISERVAY</sequence>
<evidence type="ECO:0000313" key="2">
    <source>
        <dbReference type="Proteomes" id="UP001148662"/>
    </source>
</evidence>
<accession>A0ACC1SIE2</accession>
<gene>
    <name evidence="1" type="ORF">NM688_g6233</name>
</gene>
<dbReference type="EMBL" id="JANHOG010001254">
    <property type="protein sequence ID" value="KAJ3540372.1"/>
    <property type="molecule type" value="Genomic_DNA"/>
</dbReference>
<evidence type="ECO:0000313" key="1">
    <source>
        <dbReference type="EMBL" id="KAJ3540372.1"/>
    </source>
</evidence>